<evidence type="ECO:0000313" key="3">
    <source>
        <dbReference type="EMBL" id="GFR42085.1"/>
    </source>
</evidence>
<feature type="compositionally biased region" description="Low complexity" evidence="1">
    <location>
        <begin position="209"/>
        <end position="222"/>
    </location>
</feature>
<feature type="region of interest" description="Disordered" evidence="1">
    <location>
        <begin position="420"/>
        <end position="452"/>
    </location>
</feature>
<dbReference type="SUPFAM" id="SSF48403">
    <property type="entry name" value="Ankyrin repeat"/>
    <property type="match status" value="1"/>
</dbReference>
<keyword evidence="2" id="KW-0472">Membrane</keyword>
<feature type="compositionally biased region" description="Basic and acidic residues" evidence="1">
    <location>
        <begin position="52"/>
        <end position="64"/>
    </location>
</feature>
<comment type="caution">
    <text evidence="3">The sequence shown here is derived from an EMBL/GenBank/DDBJ whole genome shotgun (WGS) entry which is preliminary data.</text>
</comment>
<feature type="compositionally biased region" description="Low complexity" evidence="1">
    <location>
        <begin position="426"/>
        <end position="452"/>
    </location>
</feature>
<feature type="region of interest" description="Disordered" evidence="1">
    <location>
        <begin position="1311"/>
        <end position="1336"/>
    </location>
</feature>
<gene>
    <name evidence="3" type="ORF">Agub_g2927</name>
</gene>
<feature type="transmembrane region" description="Helical" evidence="2">
    <location>
        <begin position="1479"/>
        <end position="1501"/>
    </location>
</feature>
<feature type="transmembrane region" description="Helical" evidence="2">
    <location>
        <begin position="1513"/>
        <end position="1535"/>
    </location>
</feature>
<sequence length="1630" mass="165924">MVTFGCVTLRASPNSFSWNFVVSANARGPGLYLGMQVQDEESPLELRQPYGRPEELRGGGRDDSSSLFLTSSEESNATEAWDDAPGPAGNSRMPVQQDALSSVGAQVLQYSSYPTILHGSSSSIAGALAATSGTSLSSTLQHRARPRLWRLFPRCIRATNEEVCIAAEVTLGVAPSECTVTAVKGNRPLPVRLDFLSDRQATGEDTDQPNRQARGPGAAAARRNAARIARHMLRPQRPDSELVLMWLTPGTAPGLVWIELHAHMPVTALPSNDGADPLRVGGSLPHSVSANMLLFAPAAQPPGVGAGSGGSASLSAADEGNSVSLSGLGAAGGSQTFGLAVRPLHHALTTPSLSRTRVLASRAGYLPPRAADAAAASSSGGAAEGNNSSHSSGAVSSGPLSLVIVPDADMETEIGELLAQQHQQTPLPVSSSSEQLLLPEQSDPPSASPAAAAAAVGIGGPASGSGATVLASDAAIRYPAAALTGGATAALAPSGPMVGSMSAVRPGEVRVEGLLPEGEDDSEDAGARERFLWDLGAWLEAAAAHAAEREAAAALTAAAGALQQVEPAALAPPTAASAAPAGADTGASAALGGPPQRQPQWLFPQYRQFQHGSHLQEQQQQQESPVQRLGPSVSEIEAAMDPMDLDSNNNGVLAPRSVPASLPALQSTAAQVADPSPAAPVLPPLSIIPDGTGLLASTTGGVASQPPPPSQPLHRSALELLGFACSRGWAATSTHIVLGLMDMGHSMAAINAAVQAAHGWSALHLAAASGSAELLAMMALWRSYGRYGDSTTVQEEWRAMLAAPGPGGLTPLHLAAVLPQPATAALDLLSSMPAETLSTWFGATAHDGCTPAHYASRAGNAHLNDHALLCLATGAAALGYGSAQDLPDVMSYTEVNTEALGLAAADLESTDLSSRDGSANGSGNGNGNGNGGVSGGAGTALPEVSASVSTLGSSGDGGGGGGGGGSLPHVGAWPLYAGRSGYHHAAAATTSAAAAEALATFSHWGSPSTGSGSGASRMLPLQPFAARTAAPSTAGHTSDTHRTPSPSDGSHPPASPPPLLERAAAATRVLGSAAANATARSTPEQSVSAASESWYPQRRATWFNPSQMVAGLLDRVGSPAVSTRGSDELAIPAWPGLAAPSLQGQTSLGPTSAVPVDPSSDLAPPQQQQLPPRPLQPPSPFTGPALGPMTIEQAREAAVRLAAASMRAVASAPEPGAWLEAASDSIAAAAAGERVSRSGPPGATSRLLAGLAADPAAAELVQLQAEALRHRQLVQLRVQQQLRLMQPAGYMQQGVVVPLQGLQLQPLPLATSQQPPEQQQQQRNPLVSMSQQPPEEPVAVELHYPAQLQRYHEPEQALQHQHLPGHHQQQQGTPLDLGLLPAVPNQQLPGAVLLPTRREAGAGEDVGSRVRTDAGAASAHAVPEVLPGAQAQDAASQPAAAAEAGTQGPAGRAAHGLQGADGGSAALWLLPARMRYDNVLLAVAVAGLAVAHAVFLPQLILPVDPSSSAARPVSALAIWTCMAVLWPLVSASASVRVRTLRAPHHRFSLGVFSQLLGSLLHAALLHYRLASGLPCCLLLPHAPQLPPGGAMNGRMPVLAGAVSADVITALLVGLVVQWVIHGRDSSAQRR</sequence>
<feature type="region of interest" description="Disordered" evidence="1">
    <location>
        <begin position="911"/>
        <end position="965"/>
    </location>
</feature>
<feature type="compositionally biased region" description="Polar residues" evidence="1">
    <location>
        <begin position="1030"/>
        <end position="1048"/>
    </location>
</feature>
<dbReference type="InterPro" id="IPR036770">
    <property type="entry name" value="Ankyrin_rpt-contain_sf"/>
</dbReference>
<feature type="region of interest" description="Disordered" evidence="1">
    <location>
        <begin position="42"/>
        <end position="97"/>
    </location>
</feature>
<feature type="region of interest" description="Disordered" evidence="1">
    <location>
        <begin position="1356"/>
        <end position="1382"/>
    </location>
</feature>
<organism evidence="3 4">
    <name type="scientific">Astrephomene gubernaculifera</name>
    <dbReference type="NCBI Taxonomy" id="47775"/>
    <lineage>
        <taxon>Eukaryota</taxon>
        <taxon>Viridiplantae</taxon>
        <taxon>Chlorophyta</taxon>
        <taxon>core chlorophytes</taxon>
        <taxon>Chlorophyceae</taxon>
        <taxon>CS clade</taxon>
        <taxon>Chlamydomonadales</taxon>
        <taxon>Astrephomenaceae</taxon>
        <taxon>Astrephomene</taxon>
    </lineage>
</organism>
<feature type="region of interest" description="Disordered" evidence="1">
    <location>
        <begin position="1027"/>
        <end position="1059"/>
    </location>
</feature>
<dbReference type="Gene3D" id="1.25.40.20">
    <property type="entry name" value="Ankyrin repeat-containing domain"/>
    <property type="match status" value="1"/>
</dbReference>
<evidence type="ECO:0000313" key="4">
    <source>
        <dbReference type="Proteomes" id="UP001054857"/>
    </source>
</evidence>
<feature type="transmembrane region" description="Helical" evidence="2">
    <location>
        <begin position="1547"/>
        <end position="1567"/>
    </location>
</feature>
<feature type="region of interest" description="Disordered" evidence="1">
    <location>
        <begin position="1072"/>
        <end position="1093"/>
    </location>
</feature>
<protein>
    <submittedName>
        <fullName evidence="3">Uncharacterized protein</fullName>
    </submittedName>
</protein>
<keyword evidence="4" id="KW-1185">Reference proteome</keyword>
<reference evidence="3 4" key="1">
    <citation type="journal article" date="2021" name="Sci. Rep.">
        <title>Genome sequencing of the multicellular alga Astrephomene provides insights into convergent evolution of germ-soma differentiation.</title>
        <authorList>
            <person name="Yamashita S."/>
            <person name="Yamamoto K."/>
            <person name="Matsuzaki R."/>
            <person name="Suzuki S."/>
            <person name="Yamaguchi H."/>
            <person name="Hirooka S."/>
            <person name="Minakuchi Y."/>
            <person name="Miyagishima S."/>
            <person name="Kawachi M."/>
            <person name="Toyoda A."/>
            <person name="Nozaki H."/>
        </authorList>
    </citation>
    <scope>NUCLEOTIDE SEQUENCE [LARGE SCALE GENOMIC DNA]</scope>
    <source>
        <strain evidence="3 4">NIES-4017</strain>
    </source>
</reference>
<feature type="region of interest" description="Disordered" evidence="1">
    <location>
        <begin position="1141"/>
        <end position="1187"/>
    </location>
</feature>
<feature type="region of interest" description="Disordered" evidence="1">
    <location>
        <begin position="1429"/>
        <end position="1457"/>
    </location>
</feature>
<feature type="compositionally biased region" description="Low complexity" evidence="1">
    <location>
        <begin position="1311"/>
        <end position="1322"/>
    </location>
</feature>
<feature type="region of interest" description="Disordered" evidence="1">
    <location>
        <begin position="376"/>
        <end position="398"/>
    </location>
</feature>
<dbReference type="EMBL" id="BMAR01000002">
    <property type="protein sequence ID" value="GFR42085.1"/>
    <property type="molecule type" value="Genomic_DNA"/>
</dbReference>
<feature type="region of interest" description="Disordered" evidence="1">
    <location>
        <begin position="573"/>
        <end position="630"/>
    </location>
</feature>
<feature type="transmembrane region" description="Helical" evidence="2">
    <location>
        <begin position="1597"/>
        <end position="1620"/>
    </location>
</feature>
<feature type="compositionally biased region" description="Low complexity" evidence="1">
    <location>
        <begin position="573"/>
        <end position="593"/>
    </location>
</feature>
<feature type="region of interest" description="Disordered" evidence="1">
    <location>
        <begin position="200"/>
        <end position="222"/>
    </location>
</feature>
<feature type="compositionally biased region" description="Polar residues" evidence="1">
    <location>
        <begin position="1078"/>
        <end position="1091"/>
    </location>
</feature>
<keyword evidence="2" id="KW-1133">Transmembrane helix</keyword>
<feature type="compositionally biased region" description="Polar residues" evidence="1">
    <location>
        <begin position="1323"/>
        <end position="1333"/>
    </location>
</feature>
<feature type="compositionally biased region" description="Gly residues" evidence="1">
    <location>
        <begin position="954"/>
        <end position="965"/>
    </location>
</feature>
<accession>A0AAD3DHU0</accession>
<feature type="compositionally biased region" description="Low complexity" evidence="1">
    <location>
        <begin position="65"/>
        <end position="75"/>
    </location>
</feature>
<dbReference type="Proteomes" id="UP001054857">
    <property type="component" value="Unassembled WGS sequence"/>
</dbReference>
<feature type="compositionally biased region" description="Low complexity" evidence="1">
    <location>
        <begin position="1429"/>
        <end position="1451"/>
    </location>
</feature>
<proteinExistence type="predicted"/>
<feature type="compositionally biased region" description="Gly residues" evidence="1">
    <location>
        <begin position="920"/>
        <end position="938"/>
    </location>
</feature>
<feature type="compositionally biased region" description="Low complexity" evidence="1">
    <location>
        <begin position="1158"/>
        <end position="1170"/>
    </location>
</feature>
<evidence type="ECO:0000256" key="2">
    <source>
        <dbReference type="SAM" id="Phobius"/>
    </source>
</evidence>
<name>A0AAD3DHU0_9CHLO</name>
<evidence type="ECO:0000256" key="1">
    <source>
        <dbReference type="SAM" id="MobiDB-lite"/>
    </source>
</evidence>
<feature type="compositionally biased region" description="Low complexity" evidence="1">
    <location>
        <begin position="1356"/>
        <end position="1372"/>
    </location>
</feature>
<feature type="compositionally biased region" description="Pro residues" evidence="1">
    <location>
        <begin position="1171"/>
        <end position="1181"/>
    </location>
</feature>
<keyword evidence="2" id="KW-0812">Transmembrane</keyword>